<dbReference type="RefSeq" id="WP_146860338.1">
    <property type="nucleotide sequence ID" value="NZ_BKAU01000001.1"/>
</dbReference>
<comment type="caution">
    <text evidence="2">The sequence shown here is derived from an EMBL/GenBank/DDBJ whole genome shotgun (WGS) entry which is preliminary data.</text>
</comment>
<evidence type="ECO:0000313" key="3">
    <source>
        <dbReference type="Proteomes" id="UP000321436"/>
    </source>
</evidence>
<name>A0A512RJC4_9BACT</name>
<feature type="chain" id="PRO_5021930925" evidence="1">
    <location>
        <begin position="26"/>
        <end position="281"/>
    </location>
</feature>
<dbReference type="InterPro" id="IPR011042">
    <property type="entry name" value="6-blade_b-propeller_TolB-like"/>
</dbReference>
<dbReference type="Gene3D" id="2.120.10.30">
    <property type="entry name" value="TolB, C-terminal domain"/>
    <property type="match status" value="1"/>
</dbReference>
<dbReference type="OrthoDB" id="7675395at2"/>
<keyword evidence="3" id="KW-1185">Reference proteome</keyword>
<proteinExistence type="predicted"/>
<dbReference type="SUPFAM" id="SSF63829">
    <property type="entry name" value="Calcium-dependent phosphotriesterase"/>
    <property type="match status" value="1"/>
</dbReference>
<dbReference type="AlphaFoldDB" id="A0A512RJC4"/>
<sequence>MKTKAFILFLACAVCPFLRTSAQEAALEKIWTSDTTLRTPESVYFHAKQRTLFVTNIDGAPWAKDGKGFISRMSTDGKITDLKWVDGLNSPKGMAVHGNTMYVADMDELIIIDINKGAIIKREKPEGAHSLNDVTADPQGTIYFSDSEKGRIYTYRNGAITVLVDNLSRPNGVFYGAKGLLVVDNNGLQAVGKDKKLTVLAKLSKSPDGIEHVKGGEFVVSCWPGEIFYVNAMAGTTAKLLDTQAQKLQTADIGYDPQKRIVYVPTFFGNTVTAYQLKAAK</sequence>
<dbReference type="InterPro" id="IPR051262">
    <property type="entry name" value="SMP-30/CGR1_Lactonase"/>
</dbReference>
<evidence type="ECO:0000313" key="2">
    <source>
        <dbReference type="EMBL" id="GEP95785.1"/>
    </source>
</evidence>
<keyword evidence="1" id="KW-0732">Signal</keyword>
<gene>
    <name evidence="2" type="ORF">CCY01nite_20450</name>
</gene>
<dbReference type="PANTHER" id="PTHR47572:SF4">
    <property type="entry name" value="LACTONASE DRP35"/>
    <property type="match status" value="1"/>
</dbReference>
<dbReference type="EMBL" id="BKAU01000001">
    <property type="protein sequence ID" value="GEP95785.1"/>
    <property type="molecule type" value="Genomic_DNA"/>
</dbReference>
<reference evidence="2 3" key="1">
    <citation type="submission" date="2019-07" db="EMBL/GenBank/DDBJ databases">
        <title>Whole genome shotgun sequence of Chitinophaga cymbidii NBRC 109752.</title>
        <authorList>
            <person name="Hosoyama A."/>
            <person name="Uohara A."/>
            <person name="Ohji S."/>
            <person name="Ichikawa N."/>
        </authorList>
    </citation>
    <scope>NUCLEOTIDE SEQUENCE [LARGE SCALE GENOMIC DNA]</scope>
    <source>
        <strain evidence="2 3">NBRC 109752</strain>
    </source>
</reference>
<dbReference type="PANTHER" id="PTHR47572">
    <property type="entry name" value="LIPOPROTEIN-RELATED"/>
    <property type="match status" value="1"/>
</dbReference>
<organism evidence="2 3">
    <name type="scientific">Chitinophaga cymbidii</name>
    <dbReference type="NCBI Taxonomy" id="1096750"/>
    <lineage>
        <taxon>Bacteria</taxon>
        <taxon>Pseudomonadati</taxon>
        <taxon>Bacteroidota</taxon>
        <taxon>Chitinophagia</taxon>
        <taxon>Chitinophagales</taxon>
        <taxon>Chitinophagaceae</taxon>
        <taxon>Chitinophaga</taxon>
    </lineage>
</organism>
<dbReference type="Proteomes" id="UP000321436">
    <property type="component" value="Unassembled WGS sequence"/>
</dbReference>
<accession>A0A512RJC4</accession>
<protein>
    <submittedName>
        <fullName evidence="2">ATP/GTP-binding protein</fullName>
    </submittedName>
</protein>
<evidence type="ECO:0000256" key="1">
    <source>
        <dbReference type="SAM" id="SignalP"/>
    </source>
</evidence>
<feature type="signal peptide" evidence="1">
    <location>
        <begin position="1"/>
        <end position="25"/>
    </location>
</feature>